<proteinExistence type="predicted"/>
<dbReference type="EMBL" id="MDEJ01000064">
    <property type="protein sequence ID" value="PPU92848.1"/>
    <property type="molecule type" value="Genomic_DNA"/>
</dbReference>
<dbReference type="Proteomes" id="UP000239939">
    <property type="component" value="Unassembled WGS sequence"/>
</dbReference>
<evidence type="ECO:0000313" key="2">
    <source>
        <dbReference type="Proteomes" id="UP000239939"/>
    </source>
</evidence>
<accession>A0A2S7ENA3</accession>
<evidence type="ECO:0000313" key="1">
    <source>
        <dbReference type="EMBL" id="PPU92848.1"/>
    </source>
</evidence>
<gene>
    <name evidence="1" type="ORF">XpopCFBP1817_11595</name>
</gene>
<comment type="caution">
    <text evidence="1">The sequence shown here is derived from an EMBL/GenBank/DDBJ whole genome shotgun (WGS) entry which is preliminary data.</text>
</comment>
<name>A0A2S7ENA3_9XANT</name>
<organism evidence="1 2">
    <name type="scientific">Xanthomonas populi</name>
    <dbReference type="NCBI Taxonomy" id="53414"/>
    <lineage>
        <taxon>Bacteria</taxon>
        <taxon>Pseudomonadati</taxon>
        <taxon>Pseudomonadota</taxon>
        <taxon>Gammaproteobacteria</taxon>
        <taxon>Lysobacterales</taxon>
        <taxon>Lysobacteraceae</taxon>
        <taxon>Xanthomonas</taxon>
    </lineage>
</organism>
<sequence length="64" mass="7506">MKRQGGDAMTVALQGGAARRKTRTLGEALDHAWWATLEEFLFLQRRITRFDADQYLRFPHVFPR</sequence>
<protein>
    <submittedName>
        <fullName evidence="1">Uncharacterized protein</fullName>
    </submittedName>
</protein>
<dbReference type="AlphaFoldDB" id="A0A2S7ENA3"/>
<reference evidence="2" key="1">
    <citation type="submission" date="2016-08" db="EMBL/GenBank/DDBJ databases">
        <authorList>
            <person name="Merda D."/>
            <person name="Briand M."/>
            <person name="Taghouti G."/>
            <person name="Carrere S."/>
            <person name="Gouzy J."/>
            <person name="Portier P."/>
            <person name="Jacques M.-A."/>
            <person name="Fischer-Le Saux M."/>
        </authorList>
    </citation>
    <scope>NUCLEOTIDE SEQUENCE [LARGE SCALE GENOMIC DNA]</scope>
    <source>
        <strain evidence="2">CFBP1817</strain>
    </source>
</reference>
<keyword evidence="2" id="KW-1185">Reference proteome</keyword>